<feature type="binding site" evidence="6">
    <location>
        <position position="155"/>
    </location>
    <ligand>
        <name>Fe cation</name>
        <dbReference type="ChEBI" id="CHEBI:24875"/>
        <note>ligand shared between two adjacent protomers</note>
    </ligand>
</feature>
<keyword evidence="2 6" id="KW-0479">Metal-binding</keyword>
<proteinExistence type="inferred from homology"/>
<dbReference type="NCBIfam" id="TIGR00292">
    <property type="entry name" value="sulfide-dependent adenosine diphosphate thiazole synthase"/>
    <property type="match status" value="1"/>
</dbReference>
<feature type="binding site" description="in other chain" evidence="6">
    <location>
        <position position="63"/>
    </location>
    <ligand>
        <name>NAD(+)</name>
        <dbReference type="ChEBI" id="CHEBI:57540"/>
        <note>ligand shared between two adjacent protomers</note>
    </ligand>
</feature>
<evidence type="ECO:0000256" key="2">
    <source>
        <dbReference type="ARBA" id="ARBA00022723"/>
    </source>
</evidence>
<sequence length="263" mass="28008">MELDERVISKAIVSRFFERLTDHLENDVVIVGGGPAGLVAGYVLADAGVKVSLFDRRLSLGGGMWGGGMLFNEIVVQSEGARILDDLGVSLREFEPGYYTAGSVEAVSTLISSAVRAGVTVFNGMVAEDVVMREDRVIGLVINWSTVEASGLLVDPLAVRSDFIIDATGHDSNVTSTVEKKVPGRLLTETGKVEGEKSLWCERAEKLTVDNTKEVYPGLFVAGMSANAVFGGPRMGPIFGGMLLSGEKVAKEILLRLNGKKAS</sequence>
<comment type="cofactor">
    <cofactor evidence="6">
        <name>Fe(2+)</name>
        <dbReference type="ChEBI" id="CHEBI:29033"/>
    </cofactor>
</comment>
<reference evidence="7 8" key="1">
    <citation type="submission" date="2022-01" db="EMBL/GenBank/DDBJ databases">
        <title>Dethiosulfovibrio faecalis sp. nov., a novel proteolytic, non-sulfur-reducing bacterium isolated from a marine aquaculture solid waste bioreactor.</title>
        <authorList>
            <person name="Grabowski S."/>
            <person name="Apolinario E."/>
            <person name="Schneider N."/>
            <person name="Marshall C.W."/>
            <person name="Sowers K.R."/>
        </authorList>
    </citation>
    <scope>NUCLEOTIDE SEQUENCE [LARGE SCALE GENOMIC DNA]</scope>
    <source>
        <strain evidence="7 8">DSM 12537</strain>
    </source>
</reference>
<dbReference type="PANTHER" id="PTHR43422">
    <property type="entry name" value="THIAMINE THIAZOLE SYNTHASE"/>
    <property type="match status" value="1"/>
</dbReference>
<evidence type="ECO:0000256" key="6">
    <source>
        <dbReference type="HAMAP-Rule" id="MF_00304"/>
    </source>
</evidence>
<keyword evidence="4 6" id="KW-0408">Iron</keyword>
<name>A0ABS9ERL6_9BACT</name>
<dbReference type="SUPFAM" id="SSF51905">
    <property type="entry name" value="FAD/NAD(P)-binding domain"/>
    <property type="match status" value="1"/>
</dbReference>
<comment type="function">
    <text evidence="6">Involved in the biosynthesis of the thiazole moiety of thiamine. Catalyzes the conversion of NAD and glycine to adenosine diphosphate 5-(2-hydroxyethyl)-4-methylthiazole-2-carboxylate (ADT), an adenylated thiazole intermediate, using free sulfide as a source of sulfur.</text>
</comment>
<comment type="pathway">
    <text evidence="6">Cofactor biosynthesis; thiamine diphosphate biosynthesis.</text>
</comment>
<evidence type="ECO:0000256" key="1">
    <source>
        <dbReference type="ARBA" id="ARBA00022679"/>
    </source>
</evidence>
<keyword evidence="1 6" id="KW-0808">Transferase</keyword>
<keyword evidence="3 6" id="KW-0784">Thiamine biosynthesis</keyword>
<comment type="caution">
    <text evidence="6">Lacks conserved residue(s) required for the propagation of feature annotation.</text>
</comment>
<protein>
    <recommendedName>
        <fullName evidence="6">Thiamine thiazole synthase</fullName>
        <ecNumber evidence="6">2.4.2.59</ecNumber>
    </recommendedName>
</protein>
<keyword evidence="5 6" id="KW-0520">NAD</keyword>
<comment type="similarity">
    <text evidence="6">Belongs to the THI4 family.</text>
</comment>
<comment type="caution">
    <text evidence="7">The sequence shown here is derived from an EMBL/GenBank/DDBJ whole genome shotgun (WGS) entry which is preliminary data.</text>
</comment>
<evidence type="ECO:0000256" key="3">
    <source>
        <dbReference type="ARBA" id="ARBA00022977"/>
    </source>
</evidence>
<accession>A0ABS9ERL6</accession>
<comment type="catalytic activity">
    <reaction evidence="6">
        <text>hydrogen sulfide + glycine + NAD(+) = ADP-5-ethyl-4-methylthiazole-2-carboxylate + nicotinamide + 3 H2O + H(+)</text>
        <dbReference type="Rhea" id="RHEA:55704"/>
        <dbReference type="ChEBI" id="CHEBI:15377"/>
        <dbReference type="ChEBI" id="CHEBI:15378"/>
        <dbReference type="ChEBI" id="CHEBI:17154"/>
        <dbReference type="ChEBI" id="CHEBI:29919"/>
        <dbReference type="ChEBI" id="CHEBI:57305"/>
        <dbReference type="ChEBI" id="CHEBI:57540"/>
        <dbReference type="ChEBI" id="CHEBI:139151"/>
        <dbReference type="EC" id="2.4.2.59"/>
    </reaction>
</comment>
<organism evidence="7 8">
    <name type="scientific">Dethiosulfovibrio marinus</name>
    <dbReference type="NCBI Taxonomy" id="133532"/>
    <lineage>
        <taxon>Bacteria</taxon>
        <taxon>Thermotogati</taxon>
        <taxon>Synergistota</taxon>
        <taxon>Synergistia</taxon>
        <taxon>Synergistales</taxon>
        <taxon>Dethiosulfovibrionaceae</taxon>
        <taxon>Dethiosulfovibrio</taxon>
    </lineage>
</organism>
<dbReference type="Gene3D" id="3.50.50.60">
    <property type="entry name" value="FAD/NAD(P)-binding domain"/>
    <property type="match status" value="1"/>
</dbReference>
<evidence type="ECO:0000313" key="8">
    <source>
        <dbReference type="Proteomes" id="UP001200430"/>
    </source>
</evidence>
<evidence type="ECO:0000313" key="7">
    <source>
        <dbReference type="EMBL" id="MCF4142458.1"/>
    </source>
</evidence>
<evidence type="ECO:0000256" key="5">
    <source>
        <dbReference type="ARBA" id="ARBA00023027"/>
    </source>
</evidence>
<dbReference type="InterPro" id="IPR036188">
    <property type="entry name" value="FAD/NAD-bd_sf"/>
</dbReference>
<feature type="binding site" evidence="6">
    <location>
        <position position="155"/>
    </location>
    <ligand>
        <name>NAD(+)</name>
        <dbReference type="ChEBI" id="CHEBI:57540"/>
        <note>ligand shared between two adjacent protomers</note>
    </ligand>
</feature>
<feature type="binding site" description="in other chain" evidence="6">
    <location>
        <position position="36"/>
    </location>
    <ligand>
        <name>NAD(+)</name>
        <dbReference type="ChEBI" id="CHEBI:57540"/>
        <note>ligand shared between two adjacent protomers</note>
    </ligand>
</feature>
<dbReference type="InterPro" id="IPR002922">
    <property type="entry name" value="Thi4_fam"/>
</dbReference>
<keyword evidence="7" id="KW-0328">Glycosyltransferase</keyword>
<dbReference type="Proteomes" id="UP001200430">
    <property type="component" value="Unassembled WGS sequence"/>
</dbReference>
<evidence type="ECO:0000256" key="4">
    <source>
        <dbReference type="ARBA" id="ARBA00023004"/>
    </source>
</evidence>
<feature type="binding site" description="in other chain" evidence="6">
    <location>
        <position position="170"/>
    </location>
    <ligand>
        <name>Fe cation</name>
        <dbReference type="ChEBI" id="CHEBI:24875"/>
        <note>ligand shared between two adjacent protomers</note>
    </ligand>
</feature>
<dbReference type="InterPro" id="IPR022828">
    <property type="entry name" value="Thi4_prok"/>
</dbReference>
<dbReference type="EMBL" id="JAKGUD010000005">
    <property type="protein sequence ID" value="MCF4142458.1"/>
    <property type="molecule type" value="Genomic_DNA"/>
</dbReference>
<keyword evidence="8" id="KW-1185">Reference proteome</keyword>
<dbReference type="RefSeq" id="WP_236099184.1">
    <property type="nucleotide sequence ID" value="NZ_JAKGUD010000005.1"/>
</dbReference>
<gene>
    <name evidence="6" type="primary">thi4</name>
    <name evidence="7" type="ORF">L2W38_06490</name>
</gene>
<dbReference type="PRINTS" id="PR00420">
    <property type="entry name" value="RNGMNOXGNASE"/>
</dbReference>
<dbReference type="Pfam" id="PF01946">
    <property type="entry name" value="Thi4"/>
    <property type="match status" value="1"/>
</dbReference>
<feature type="binding site" evidence="6">
    <location>
        <position position="234"/>
    </location>
    <ligand>
        <name>glycine</name>
        <dbReference type="ChEBI" id="CHEBI:57305"/>
    </ligand>
</feature>
<dbReference type="GO" id="GO:0016757">
    <property type="term" value="F:glycosyltransferase activity"/>
    <property type="evidence" value="ECO:0007669"/>
    <property type="project" value="UniProtKB-KW"/>
</dbReference>
<dbReference type="EC" id="2.4.2.59" evidence="6"/>
<dbReference type="HAMAP" id="MF_00304">
    <property type="entry name" value="Thi4"/>
    <property type="match status" value="1"/>
</dbReference>
<comment type="subunit">
    <text evidence="6">Homooctamer; tetramer of dimers.</text>
</comment>
<feature type="binding site" description="in other chain" evidence="6">
    <location>
        <position position="224"/>
    </location>
    <ligand>
        <name>NAD(+)</name>
        <dbReference type="ChEBI" id="CHEBI:57540"/>
        <note>ligand shared between two adjacent protomers</note>
    </ligand>
</feature>
<dbReference type="PANTHER" id="PTHR43422:SF3">
    <property type="entry name" value="THIAMINE THIAZOLE SYNTHASE"/>
    <property type="match status" value="1"/>
</dbReference>